<dbReference type="InParanoid" id="A0A7M7HFU6"/>
<keyword evidence="3" id="KW-1185">Reference proteome</keyword>
<reference evidence="3" key="1">
    <citation type="submission" date="2015-02" db="EMBL/GenBank/DDBJ databases">
        <title>Genome sequencing for Strongylocentrotus purpuratus.</title>
        <authorList>
            <person name="Murali S."/>
            <person name="Liu Y."/>
            <person name="Vee V."/>
            <person name="English A."/>
            <person name="Wang M."/>
            <person name="Skinner E."/>
            <person name="Han Y."/>
            <person name="Muzny D.M."/>
            <person name="Worley K.C."/>
            <person name="Gibbs R.A."/>
        </authorList>
    </citation>
    <scope>NUCLEOTIDE SEQUENCE</scope>
</reference>
<evidence type="ECO:0000313" key="3">
    <source>
        <dbReference type="Proteomes" id="UP000007110"/>
    </source>
</evidence>
<keyword evidence="1" id="KW-0472">Membrane</keyword>
<keyword evidence="1" id="KW-0812">Transmembrane</keyword>
<evidence type="ECO:0000256" key="1">
    <source>
        <dbReference type="SAM" id="Phobius"/>
    </source>
</evidence>
<dbReference type="OrthoDB" id="10174877at2759"/>
<accession>A0A7M7HFU6</accession>
<feature type="transmembrane region" description="Helical" evidence="1">
    <location>
        <begin position="38"/>
        <end position="61"/>
    </location>
</feature>
<organism evidence="2 3">
    <name type="scientific">Strongylocentrotus purpuratus</name>
    <name type="common">Purple sea urchin</name>
    <dbReference type="NCBI Taxonomy" id="7668"/>
    <lineage>
        <taxon>Eukaryota</taxon>
        <taxon>Metazoa</taxon>
        <taxon>Echinodermata</taxon>
        <taxon>Eleutherozoa</taxon>
        <taxon>Echinozoa</taxon>
        <taxon>Echinoidea</taxon>
        <taxon>Euechinoidea</taxon>
        <taxon>Echinacea</taxon>
        <taxon>Camarodonta</taxon>
        <taxon>Echinidea</taxon>
        <taxon>Strongylocentrotidae</taxon>
        <taxon>Strongylocentrotus</taxon>
    </lineage>
</organism>
<sequence length="135" mass="15045">MTMDVLKVCINTLNVNSEQHNSSRNTTRRSQKNKLSRIPYINLDIMASQFFLICLIALMVVGMTTAFPYELDDDQDAEALMFLKRDPVMQDLLLAEKRGANMKKFKACETAPGCLCFRRGGNVAFCQGQGGADGI</sequence>
<dbReference type="RefSeq" id="XP_011662960.2">
    <property type="nucleotide sequence ID" value="XM_011664658.2"/>
</dbReference>
<dbReference type="Proteomes" id="UP000007110">
    <property type="component" value="Unassembled WGS sequence"/>
</dbReference>
<evidence type="ECO:0000313" key="2">
    <source>
        <dbReference type="EnsemblMetazoa" id="XP_011662960"/>
    </source>
</evidence>
<dbReference type="KEGG" id="spu:105437721"/>
<dbReference type="GeneID" id="105437721"/>
<proteinExistence type="predicted"/>
<keyword evidence="1" id="KW-1133">Transmembrane helix</keyword>
<protein>
    <submittedName>
        <fullName evidence="2">Uncharacterized protein</fullName>
    </submittedName>
</protein>
<dbReference type="EnsemblMetazoa" id="XM_011664658">
    <property type="protein sequence ID" value="XP_011662960"/>
    <property type="gene ID" value="LOC105437721"/>
</dbReference>
<name>A0A7M7HFU6_STRPU</name>
<dbReference type="AlphaFoldDB" id="A0A7M7HFU6"/>
<reference evidence="2" key="2">
    <citation type="submission" date="2021-01" db="UniProtKB">
        <authorList>
            <consortium name="EnsemblMetazoa"/>
        </authorList>
    </citation>
    <scope>IDENTIFICATION</scope>
</reference>